<dbReference type="Gene3D" id="2.120.10.30">
    <property type="entry name" value="TolB, C-terminal domain"/>
    <property type="match status" value="1"/>
</dbReference>
<dbReference type="PANTHER" id="PTHR10426">
    <property type="entry name" value="STRICTOSIDINE SYNTHASE-RELATED"/>
    <property type="match status" value="1"/>
</dbReference>
<dbReference type="FunFam" id="2.120.10.30:FF:000032">
    <property type="entry name" value="Protein STRICTOSIDINE SYNTHASE-LIKE 13"/>
    <property type="match status" value="1"/>
</dbReference>
<comment type="subcellular location">
    <subcellularLocation>
        <location evidence="1">Vacuole</location>
    </subcellularLocation>
</comment>
<dbReference type="InterPro" id="IPR011042">
    <property type="entry name" value="6-blade_b-propeller_TolB-like"/>
</dbReference>
<dbReference type="EMBL" id="SWLB01000017">
    <property type="protein sequence ID" value="KAF3327181.1"/>
    <property type="molecule type" value="Genomic_DNA"/>
</dbReference>
<comment type="similarity">
    <text evidence="2">Belongs to the strictosidine synthase family.</text>
</comment>
<accession>A0A833QS88</accession>
<reference evidence="7" key="1">
    <citation type="submission" date="2020-01" db="EMBL/GenBank/DDBJ databases">
        <title>Genome sequence of Kobresia littledalei, the first chromosome-level genome in the family Cyperaceae.</title>
        <authorList>
            <person name="Qu G."/>
        </authorList>
    </citation>
    <scope>NUCLEOTIDE SEQUENCE</scope>
    <source>
        <strain evidence="7">C.B.Clarke</strain>
        <tissue evidence="7">Leaf</tissue>
    </source>
</reference>
<keyword evidence="4" id="KW-0732">Signal</keyword>
<dbReference type="GO" id="GO:0005773">
    <property type="term" value="C:vacuole"/>
    <property type="evidence" value="ECO:0007669"/>
    <property type="project" value="UniProtKB-SubCell"/>
</dbReference>
<evidence type="ECO:0000256" key="2">
    <source>
        <dbReference type="ARBA" id="ARBA00009191"/>
    </source>
</evidence>
<evidence type="ECO:0000256" key="4">
    <source>
        <dbReference type="ARBA" id="ARBA00022729"/>
    </source>
</evidence>
<comment type="caution">
    <text evidence="7">The sequence shown here is derived from an EMBL/GenBank/DDBJ whole genome shotgun (WGS) entry which is preliminary data.</text>
</comment>
<gene>
    <name evidence="7" type="ORF">FCM35_KLT07299</name>
</gene>
<evidence type="ECO:0000256" key="5">
    <source>
        <dbReference type="ARBA" id="ARBA00023180"/>
    </source>
</evidence>
<dbReference type="AlphaFoldDB" id="A0A833QS88"/>
<dbReference type="SUPFAM" id="SSF63829">
    <property type="entry name" value="Calcium-dependent phosphotriesterase"/>
    <property type="match status" value="1"/>
</dbReference>
<evidence type="ECO:0000256" key="1">
    <source>
        <dbReference type="ARBA" id="ARBA00004116"/>
    </source>
</evidence>
<dbReference type="Proteomes" id="UP000623129">
    <property type="component" value="Unassembled WGS sequence"/>
</dbReference>
<dbReference type="PANTHER" id="PTHR10426:SF79">
    <property type="entry name" value="PROTEIN STRICTOSIDINE SYNTHASE-LIKE 2"/>
    <property type="match status" value="1"/>
</dbReference>
<organism evidence="7 8">
    <name type="scientific">Carex littledalei</name>
    <dbReference type="NCBI Taxonomy" id="544730"/>
    <lineage>
        <taxon>Eukaryota</taxon>
        <taxon>Viridiplantae</taxon>
        <taxon>Streptophyta</taxon>
        <taxon>Embryophyta</taxon>
        <taxon>Tracheophyta</taxon>
        <taxon>Spermatophyta</taxon>
        <taxon>Magnoliopsida</taxon>
        <taxon>Liliopsida</taxon>
        <taxon>Poales</taxon>
        <taxon>Cyperaceae</taxon>
        <taxon>Cyperoideae</taxon>
        <taxon>Cariceae</taxon>
        <taxon>Carex</taxon>
        <taxon>Carex subgen. Euthyceras</taxon>
    </lineage>
</organism>
<dbReference type="InterPro" id="IPR018119">
    <property type="entry name" value="Strictosidine_synth_cons-reg"/>
</dbReference>
<dbReference type="GO" id="GO:0012505">
    <property type="term" value="C:endomembrane system"/>
    <property type="evidence" value="ECO:0007669"/>
    <property type="project" value="TreeGrafter"/>
</dbReference>
<evidence type="ECO:0000259" key="6">
    <source>
        <dbReference type="Pfam" id="PF03088"/>
    </source>
</evidence>
<proteinExistence type="inferred from homology"/>
<evidence type="ECO:0000256" key="3">
    <source>
        <dbReference type="ARBA" id="ARBA00022554"/>
    </source>
</evidence>
<keyword evidence="5" id="KW-0325">Glycoprotein</keyword>
<name>A0A833QS88_9POAL</name>
<sequence>MIPNKIVLAIAAAVAIAGFIFSAIPKDDNSTVIIAAKGGDMEIISLDGAVGPESIVFDSIGGGPYTGVSDGRILKWNEKEHRWIEYASTSPPEFLEKCRGSQNPNREHECGRPLGLKFNEKTGDLYIADAYHGLMVVRPGETIARVVATEAGGVPLRFTNGVEIDEESGIVYFTDTSTRYQRREYMLTIISGDRTGRLMKYDPKTNEVEILLDNLSFLNGLMLSQDGSYLIFVETSTCNISKYWLRGPKDKTVEVITELSSYPDNIKRSPRGGFWIGLHSRRTTLTKWALSFPWVREQLLKMPSGTILAVSSALSSIGRPALAVRMTEEGEIVEILRGGAGKKLRHVSEIYERDGRLWVGSVILPFLAVHRF</sequence>
<dbReference type="GO" id="GO:0016787">
    <property type="term" value="F:hydrolase activity"/>
    <property type="evidence" value="ECO:0007669"/>
    <property type="project" value="TreeGrafter"/>
</dbReference>
<keyword evidence="3" id="KW-0926">Vacuole</keyword>
<dbReference type="Pfam" id="PF20067">
    <property type="entry name" value="SSL_N"/>
    <property type="match status" value="1"/>
</dbReference>
<evidence type="ECO:0000313" key="8">
    <source>
        <dbReference type="Proteomes" id="UP000623129"/>
    </source>
</evidence>
<dbReference type="Pfam" id="PF03088">
    <property type="entry name" value="Str_synth"/>
    <property type="match status" value="1"/>
</dbReference>
<feature type="domain" description="Strictosidine synthase conserved region" evidence="6">
    <location>
        <begin position="160"/>
        <end position="247"/>
    </location>
</feature>
<keyword evidence="8" id="KW-1185">Reference proteome</keyword>
<evidence type="ECO:0000313" key="7">
    <source>
        <dbReference type="EMBL" id="KAF3327181.1"/>
    </source>
</evidence>
<protein>
    <submittedName>
        <fullName evidence="7">Strictosidine synthase 1-like protein</fullName>
    </submittedName>
</protein>
<dbReference type="OrthoDB" id="5307922at2759"/>